<accession>A0ABS7PDC1</accession>
<dbReference type="Proteomes" id="UP000759298">
    <property type="component" value="Unassembled WGS sequence"/>
</dbReference>
<dbReference type="EMBL" id="JAHWXP010000002">
    <property type="protein sequence ID" value="MBY8337074.1"/>
    <property type="molecule type" value="Genomic_DNA"/>
</dbReference>
<comment type="caution">
    <text evidence="2">The sequence shown here is derived from an EMBL/GenBank/DDBJ whole genome shotgun (WGS) entry which is preliminary data.</text>
</comment>
<protein>
    <submittedName>
        <fullName evidence="2">Uncharacterized protein</fullName>
    </submittedName>
</protein>
<feature type="region of interest" description="Disordered" evidence="1">
    <location>
        <begin position="1"/>
        <end position="26"/>
    </location>
</feature>
<reference evidence="2 3" key="1">
    <citation type="submission" date="2021-07" db="EMBL/GenBank/DDBJ databases">
        <title>Alteriqipengyuania abyssalis NZ-12B nov, sp.nov isolated from deep sea sponge in pacific ocean.</title>
        <authorList>
            <person name="Tareen S."/>
            <person name="Wink J."/>
        </authorList>
    </citation>
    <scope>NUCLEOTIDE SEQUENCE [LARGE SCALE GENOMIC DNA]</scope>
    <source>
        <strain evidence="2 3">NZ-12B</strain>
    </source>
</reference>
<gene>
    <name evidence="2" type="ORF">KYN89_08425</name>
</gene>
<organism evidence="2 3">
    <name type="scientific">Alteriqipengyuania abyssalis</name>
    <dbReference type="NCBI Taxonomy" id="2860200"/>
    <lineage>
        <taxon>Bacteria</taxon>
        <taxon>Pseudomonadati</taxon>
        <taxon>Pseudomonadota</taxon>
        <taxon>Alphaproteobacteria</taxon>
        <taxon>Sphingomonadales</taxon>
        <taxon>Erythrobacteraceae</taxon>
        <taxon>Alteriqipengyuania</taxon>
    </lineage>
</organism>
<evidence type="ECO:0000313" key="3">
    <source>
        <dbReference type="Proteomes" id="UP000759298"/>
    </source>
</evidence>
<dbReference type="RefSeq" id="WP_222824653.1">
    <property type="nucleotide sequence ID" value="NZ_JAHWXP010000002.1"/>
</dbReference>
<keyword evidence="3" id="KW-1185">Reference proteome</keyword>
<name>A0ABS7PDC1_9SPHN</name>
<feature type="compositionally biased region" description="Basic and acidic residues" evidence="1">
    <location>
        <begin position="1"/>
        <end position="14"/>
    </location>
</feature>
<evidence type="ECO:0000256" key="1">
    <source>
        <dbReference type="SAM" id="MobiDB-lite"/>
    </source>
</evidence>
<sequence length="171" mass="18885">MDPEKRKQLEERRAALKATPPPPSVKGTIIPRLVERGVPHEPRFNGIWTPPHIRIAGNGVWWPDCPEPADSDHCWLNDADGPDGSRTAQKRIDAIGTMIARATAPDTTIRFSYDTGLETDVALMASDGIAHLDVLLDFGWTIWITGYPEHWLIELDGDHIARLALPPGSEG</sequence>
<evidence type="ECO:0000313" key="2">
    <source>
        <dbReference type="EMBL" id="MBY8337074.1"/>
    </source>
</evidence>
<proteinExistence type="predicted"/>